<evidence type="ECO:0000256" key="6">
    <source>
        <dbReference type="ARBA" id="ARBA00023136"/>
    </source>
</evidence>
<feature type="transmembrane region" description="Helical" evidence="8">
    <location>
        <begin position="288"/>
        <end position="305"/>
    </location>
</feature>
<feature type="transmembrane region" description="Helical" evidence="8">
    <location>
        <begin position="261"/>
        <end position="282"/>
    </location>
</feature>
<feature type="compositionally biased region" description="Basic residues" evidence="7">
    <location>
        <begin position="1"/>
        <end position="17"/>
    </location>
</feature>
<dbReference type="EMBL" id="JACHEM010000025">
    <property type="protein sequence ID" value="MBB6439643.1"/>
    <property type="molecule type" value="Genomic_DNA"/>
</dbReference>
<protein>
    <submittedName>
        <fullName evidence="9">Urea transporter</fullName>
    </submittedName>
</protein>
<feature type="transmembrane region" description="Helical" evidence="8">
    <location>
        <begin position="152"/>
        <end position="170"/>
    </location>
</feature>
<evidence type="ECO:0000256" key="7">
    <source>
        <dbReference type="SAM" id="MobiDB-lite"/>
    </source>
</evidence>
<keyword evidence="10" id="KW-1185">Reference proteome</keyword>
<proteinExistence type="inferred from homology"/>
<keyword evidence="6 8" id="KW-0472">Membrane</keyword>
<evidence type="ECO:0000256" key="2">
    <source>
        <dbReference type="ARBA" id="ARBA00005914"/>
    </source>
</evidence>
<feature type="transmembrane region" description="Helical" evidence="8">
    <location>
        <begin position="312"/>
        <end position="333"/>
    </location>
</feature>
<gene>
    <name evidence="9" type="ORF">HNQ79_006155</name>
</gene>
<evidence type="ECO:0000256" key="4">
    <source>
        <dbReference type="ARBA" id="ARBA00022692"/>
    </source>
</evidence>
<keyword evidence="5 8" id="KW-1133">Transmembrane helix</keyword>
<evidence type="ECO:0000313" key="10">
    <source>
        <dbReference type="Proteomes" id="UP000540423"/>
    </source>
</evidence>
<feature type="transmembrane region" description="Helical" evidence="8">
    <location>
        <begin position="130"/>
        <end position="146"/>
    </location>
</feature>
<feature type="region of interest" description="Disordered" evidence="7">
    <location>
        <begin position="1"/>
        <end position="27"/>
    </location>
</feature>
<dbReference type="AlphaFoldDB" id="A0A7X0HNY2"/>
<evidence type="ECO:0000256" key="5">
    <source>
        <dbReference type="ARBA" id="ARBA00022989"/>
    </source>
</evidence>
<evidence type="ECO:0000313" key="9">
    <source>
        <dbReference type="EMBL" id="MBB6439643.1"/>
    </source>
</evidence>
<reference evidence="9 10" key="1">
    <citation type="submission" date="2020-08" db="EMBL/GenBank/DDBJ databases">
        <title>Genomic Encyclopedia of Type Strains, Phase IV (KMG-IV): sequencing the most valuable type-strain genomes for metagenomic binning, comparative biology and taxonomic classification.</title>
        <authorList>
            <person name="Goeker M."/>
        </authorList>
    </citation>
    <scope>NUCLEOTIDE SEQUENCE [LARGE SCALE GENOMIC DNA]</scope>
    <source>
        <strain evidence="9 10">DSM 40141</strain>
    </source>
</reference>
<feature type="transmembrane region" description="Helical" evidence="8">
    <location>
        <begin position="100"/>
        <end position="118"/>
    </location>
</feature>
<dbReference type="PANTHER" id="PTHR10464">
    <property type="entry name" value="UREA TRANSPORTER"/>
    <property type="match status" value="1"/>
</dbReference>
<dbReference type="Proteomes" id="UP000540423">
    <property type="component" value="Unassembled WGS sequence"/>
</dbReference>
<dbReference type="GO" id="GO:0005886">
    <property type="term" value="C:plasma membrane"/>
    <property type="evidence" value="ECO:0007669"/>
    <property type="project" value="UniProtKB-SubCell"/>
</dbReference>
<evidence type="ECO:0000256" key="3">
    <source>
        <dbReference type="ARBA" id="ARBA00022475"/>
    </source>
</evidence>
<comment type="similarity">
    <text evidence="2">Belongs to the urea transporter family.</text>
</comment>
<comment type="caution">
    <text evidence="9">The sequence shown here is derived from an EMBL/GenBank/DDBJ whole genome shotgun (WGS) entry which is preliminary data.</text>
</comment>
<evidence type="ECO:0000256" key="1">
    <source>
        <dbReference type="ARBA" id="ARBA00004651"/>
    </source>
</evidence>
<name>A0A7X0HNY2_9ACTN</name>
<dbReference type="GO" id="GO:0015204">
    <property type="term" value="F:urea transmembrane transporter activity"/>
    <property type="evidence" value="ECO:0007669"/>
    <property type="project" value="InterPro"/>
</dbReference>
<dbReference type="InterPro" id="IPR004937">
    <property type="entry name" value="Urea_transporter"/>
</dbReference>
<feature type="transmembrane region" description="Helical" evidence="8">
    <location>
        <begin position="229"/>
        <end position="254"/>
    </location>
</feature>
<dbReference type="RefSeq" id="WP_229923763.1">
    <property type="nucleotide sequence ID" value="NZ_BNBN01000020.1"/>
</dbReference>
<keyword evidence="4 8" id="KW-0812">Transmembrane</keyword>
<keyword evidence="3" id="KW-1003">Cell membrane</keyword>
<dbReference type="Pfam" id="PF03253">
    <property type="entry name" value="UT"/>
    <property type="match status" value="1"/>
</dbReference>
<comment type="subcellular location">
    <subcellularLocation>
        <location evidence="1">Cell membrane</location>
        <topology evidence="1">Multi-pass membrane protein</topology>
    </subcellularLocation>
</comment>
<dbReference type="PANTHER" id="PTHR10464:SF4">
    <property type="entry name" value="UREA TRANSPORTER"/>
    <property type="match status" value="1"/>
</dbReference>
<feature type="region of interest" description="Disordered" evidence="7">
    <location>
        <begin position="366"/>
        <end position="388"/>
    </location>
</feature>
<accession>A0A7X0HNY2</accession>
<feature type="transmembrane region" description="Helical" evidence="8">
    <location>
        <begin position="339"/>
        <end position="356"/>
    </location>
</feature>
<dbReference type="Gene3D" id="1.10.3430.10">
    <property type="entry name" value="Ammonium transporter AmtB like domains"/>
    <property type="match status" value="1"/>
</dbReference>
<sequence>MNHPILNRRRPATRRSQQRIGDDQRITGAAGTAGMRAAASMAANRTPAKAGSARSGLRSDDLRTHFLTVLRGVAQVFFLPSAMAGALFAGALFIGDWRLGFYGMGGAAVAGATAHLLGLDADRTRRGLEGVNGCLVAIGLAAALGPEHRSTMVVTLMGSAMVVIVTNALAQVLGTWGLPPLTAPFCTVVGVVVAAAPGLPWLQRQGLPVSPQPASTATVLTWGDLAQGFLANISQVVFMPQWYIGLLLLIGILAADRLAGVMACVGSLTALVVAATTGIPATAVRQGLTGYNAVLVAMALGAVFLTPGRRSALYGTAGAAVATVLAVACGRLFPAQVLTWPFVLTTMVFLAAAPMCHHLTPRHLLPSSGPTPEGTGHTAEGWARKPGD</sequence>
<evidence type="ECO:0000256" key="8">
    <source>
        <dbReference type="SAM" id="Phobius"/>
    </source>
</evidence>
<feature type="transmembrane region" description="Helical" evidence="8">
    <location>
        <begin position="73"/>
        <end position="94"/>
    </location>
</feature>
<feature type="transmembrane region" description="Helical" evidence="8">
    <location>
        <begin position="182"/>
        <end position="202"/>
    </location>
</feature>
<organism evidence="9 10">
    <name type="scientific">Streptomyces candidus</name>
    <dbReference type="NCBI Taxonomy" id="67283"/>
    <lineage>
        <taxon>Bacteria</taxon>
        <taxon>Bacillati</taxon>
        <taxon>Actinomycetota</taxon>
        <taxon>Actinomycetes</taxon>
        <taxon>Kitasatosporales</taxon>
        <taxon>Streptomycetaceae</taxon>
        <taxon>Streptomyces</taxon>
    </lineage>
</organism>
<dbReference type="InterPro" id="IPR029020">
    <property type="entry name" value="Ammonium/urea_transptr"/>
</dbReference>